<dbReference type="PIRSF" id="PIRSF004692">
    <property type="entry name" value="KdsD_KpsF"/>
    <property type="match status" value="1"/>
</dbReference>
<evidence type="ECO:0000313" key="11">
    <source>
        <dbReference type="EMBL" id="MDV6234052.1"/>
    </source>
</evidence>
<dbReference type="Proteomes" id="UP000232122">
    <property type="component" value="Unassembled WGS sequence"/>
</dbReference>
<dbReference type="GO" id="GO:0046872">
    <property type="term" value="F:metal ion binding"/>
    <property type="evidence" value="ECO:0007669"/>
    <property type="project" value="UniProtKB-KW"/>
</dbReference>
<evidence type="ECO:0000313" key="13">
    <source>
        <dbReference type="Proteomes" id="UP000232122"/>
    </source>
</evidence>
<dbReference type="EMBL" id="NPEF02000001">
    <property type="protein sequence ID" value="MDV6234052.1"/>
    <property type="molecule type" value="Genomic_DNA"/>
</dbReference>
<keyword evidence="12" id="KW-0413">Isomerase</keyword>
<feature type="domain" description="CBS" evidence="9">
    <location>
        <begin position="270"/>
        <end position="323"/>
    </location>
</feature>
<reference evidence="11" key="3">
    <citation type="submission" date="2023-10" db="EMBL/GenBank/DDBJ databases">
        <authorList>
            <person name="Picardeau M."/>
            <person name="Thibeaux R."/>
        </authorList>
    </citation>
    <scope>NUCLEOTIDE SEQUENCE</scope>
    <source>
        <strain evidence="11">ATI7-C-A5</strain>
    </source>
</reference>
<evidence type="ECO:0000256" key="5">
    <source>
        <dbReference type="PIRSR" id="PIRSR004692-1"/>
    </source>
</evidence>
<feature type="binding site" evidence="6">
    <location>
        <position position="75"/>
    </location>
    <ligand>
        <name>Zn(2+)</name>
        <dbReference type="ChEBI" id="CHEBI:29105"/>
    </ligand>
</feature>
<keyword evidence="6" id="KW-0862">Zinc</keyword>
<comment type="caution">
    <text evidence="12">The sequence shown here is derived from an EMBL/GenBank/DDBJ whole genome shotgun (WGS) entry which is preliminary data.</text>
</comment>
<feature type="domain" description="SIS" evidence="10">
    <location>
        <begin position="34"/>
        <end position="177"/>
    </location>
</feature>
<gene>
    <name evidence="11" type="ORF">CH379_000185</name>
    <name evidence="12" type="ORF">CH379_04535</name>
</gene>
<evidence type="ECO:0000256" key="6">
    <source>
        <dbReference type="PIRSR" id="PIRSR004692-2"/>
    </source>
</evidence>
<accession>A0A2N0BC38</accession>
<dbReference type="Pfam" id="PF00571">
    <property type="entry name" value="CBS"/>
    <property type="match status" value="2"/>
</dbReference>
<keyword evidence="13" id="KW-1185">Reference proteome</keyword>
<dbReference type="InterPro" id="IPR046342">
    <property type="entry name" value="CBS_dom_sf"/>
</dbReference>
<dbReference type="InterPro" id="IPR000644">
    <property type="entry name" value="CBS_dom"/>
</dbReference>
<dbReference type="PROSITE" id="PS51371">
    <property type="entry name" value="CBS"/>
    <property type="match status" value="2"/>
</dbReference>
<dbReference type="InterPro" id="IPR004800">
    <property type="entry name" value="KdsD/KpsF-type"/>
</dbReference>
<organism evidence="12">
    <name type="scientific">Leptospira ellisii</name>
    <dbReference type="NCBI Taxonomy" id="2023197"/>
    <lineage>
        <taxon>Bacteria</taxon>
        <taxon>Pseudomonadati</taxon>
        <taxon>Spirochaetota</taxon>
        <taxon>Spirochaetia</taxon>
        <taxon>Leptospirales</taxon>
        <taxon>Leptospiraceae</taxon>
        <taxon>Leptospira</taxon>
    </lineage>
</organism>
<evidence type="ECO:0000313" key="12">
    <source>
        <dbReference type="EMBL" id="PJZ94075.1"/>
    </source>
</evidence>
<reference evidence="11 13" key="2">
    <citation type="journal article" date="2018" name="Microb. Genom.">
        <title>Deciphering the unexplored Leptospira diversity from soils uncovers genomic evolution to virulence.</title>
        <authorList>
            <person name="Thibeaux R."/>
            <person name="Iraola G."/>
            <person name="Ferres I."/>
            <person name="Bierque E."/>
            <person name="Girault D."/>
            <person name="Soupe-Gilbert M.E."/>
            <person name="Picardeau M."/>
            <person name="Goarant C."/>
        </authorList>
    </citation>
    <scope>NUCLEOTIDE SEQUENCE [LARGE SCALE GENOMIC DNA]</scope>
    <source>
        <strain evidence="11 13">ATI7-C-A5</strain>
    </source>
</reference>
<keyword evidence="3 8" id="KW-0129">CBS domain</keyword>
<feature type="site" description="Catalytically relevant" evidence="7">
    <location>
        <position position="145"/>
    </location>
</feature>
<feature type="binding site" evidence="5">
    <location>
        <position position="215"/>
    </location>
    <ligand>
        <name>substrate</name>
    </ligand>
</feature>
<dbReference type="PANTHER" id="PTHR42745">
    <property type="match status" value="1"/>
</dbReference>
<proteinExistence type="inferred from homology"/>
<protein>
    <submittedName>
        <fullName evidence="12">KpsF/GutQ family sugar-phosphate isomerase</fullName>
    </submittedName>
</protein>
<reference evidence="12" key="1">
    <citation type="submission" date="2017-07" db="EMBL/GenBank/DDBJ databases">
        <title>Leptospira spp. isolated from tropical soils.</title>
        <authorList>
            <person name="Thibeaux R."/>
            <person name="Iraola G."/>
            <person name="Ferres I."/>
            <person name="Bierque E."/>
            <person name="Girault D."/>
            <person name="Soupe-Gilbert M.-E."/>
            <person name="Picardeau M."/>
            <person name="Goarant C."/>
        </authorList>
    </citation>
    <scope>NUCLEOTIDE SEQUENCE [LARGE SCALE GENOMIC DNA]</scope>
    <source>
        <strain evidence="12">ATI7-C-A5</strain>
    </source>
</reference>
<evidence type="ECO:0000256" key="3">
    <source>
        <dbReference type="ARBA" id="ARBA00023122"/>
    </source>
</evidence>
<dbReference type="GO" id="GO:1901135">
    <property type="term" value="P:carbohydrate derivative metabolic process"/>
    <property type="evidence" value="ECO:0007669"/>
    <property type="project" value="InterPro"/>
</dbReference>
<dbReference type="GO" id="GO:0019146">
    <property type="term" value="F:arabinose-5-phosphate isomerase activity"/>
    <property type="evidence" value="ECO:0007669"/>
    <property type="project" value="UniProtKB-ARBA"/>
</dbReference>
<dbReference type="CDD" id="cd05014">
    <property type="entry name" value="SIS_Kpsf"/>
    <property type="match status" value="1"/>
</dbReference>
<dbReference type="AlphaFoldDB" id="A0A2N0BC38"/>
<dbReference type="SMART" id="SM00116">
    <property type="entry name" value="CBS"/>
    <property type="match status" value="2"/>
</dbReference>
<dbReference type="RefSeq" id="WP_100745865.1">
    <property type="nucleotide sequence ID" value="NZ_NPEF02000001.1"/>
</dbReference>
<feature type="site" description="Catalytically relevant" evidence="7">
    <location>
        <position position="104"/>
    </location>
</feature>
<dbReference type="InterPro" id="IPR050986">
    <property type="entry name" value="GutQ/KpsF_isomerases"/>
</dbReference>
<dbReference type="CDD" id="cd04604">
    <property type="entry name" value="CBS_pair_SIS_assoc"/>
    <property type="match status" value="1"/>
</dbReference>
<feature type="binding site" evidence="5">
    <location>
        <position position="81"/>
    </location>
    <ligand>
        <name>substrate</name>
    </ligand>
</feature>
<dbReference type="GO" id="GO:0097367">
    <property type="term" value="F:carbohydrate derivative binding"/>
    <property type="evidence" value="ECO:0007669"/>
    <property type="project" value="InterPro"/>
</dbReference>
<dbReference type="Gene3D" id="3.10.580.10">
    <property type="entry name" value="CBS-domain"/>
    <property type="match status" value="1"/>
</dbReference>
<dbReference type="Gene3D" id="3.40.50.10490">
    <property type="entry name" value="Glucose-6-phosphate isomerase like protein, domain 1"/>
    <property type="match status" value="1"/>
</dbReference>
<keyword evidence="2" id="KW-0677">Repeat</keyword>
<dbReference type="PANTHER" id="PTHR42745:SF1">
    <property type="entry name" value="ARABINOSE 5-PHOSPHATE ISOMERASE KDSD"/>
    <property type="match status" value="1"/>
</dbReference>
<dbReference type="InterPro" id="IPR035474">
    <property type="entry name" value="SIS_Kpsf"/>
</dbReference>
<dbReference type="InterPro" id="IPR046348">
    <property type="entry name" value="SIS_dom_sf"/>
</dbReference>
<feature type="site" description="Catalytically relevant" evidence="7">
    <location>
        <position position="186"/>
    </location>
</feature>
<evidence type="ECO:0000256" key="1">
    <source>
        <dbReference type="ARBA" id="ARBA00008165"/>
    </source>
</evidence>
<evidence type="ECO:0000259" key="10">
    <source>
        <dbReference type="PROSITE" id="PS51464"/>
    </source>
</evidence>
<comment type="similarity">
    <text evidence="1 4">Belongs to the SIS family. GutQ/KpsF subfamily.</text>
</comment>
<evidence type="ECO:0000256" key="8">
    <source>
        <dbReference type="PROSITE-ProRule" id="PRU00703"/>
    </source>
</evidence>
<feature type="site" description="Catalytically relevant" evidence="7">
    <location>
        <position position="52"/>
    </location>
</feature>
<dbReference type="PROSITE" id="PS51464">
    <property type="entry name" value="SIS"/>
    <property type="match status" value="1"/>
</dbReference>
<accession>A0A2N0BP57</accession>
<dbReference type="EMBL" id="NPEF01000029">
    <property type="protein sequence ID" value="PJZ94075.1"/>
    <property type="molecule type" value="Genomic_DNA"/>
</dbReference>
<evidence type="ECO:0000259" key="9">
    <source>
        <dbReference type="PROSITE" id="PS51371"/>
    </source>
</evidence>
<evidence type="ECO:0000256" key="7">
    <source>
        <dbReference type="PIRSR" id="PIRSR004692-3"/>
    </source>
</evidence>
<evidence type="ECO:0000256" key="2">
    <source>
        <dbReference type="ARBA" id="ARBA00022737"/>
    </source>
</evidence>
<dbReference type="InterPro" id="IPR001347">
    <property type="entry name" value="SIS_dom"/>
</dbReference>
<dbReference type="SUPFAM" id="SSF53697">
    <property type="entry name" value="SIS domain"/>
    <property type="match status" value="1"/>
</dbReference>
<feature type="binding site" evidence="5">
    <location>
        <position position="75"/>
    </location>
    <ligand>
        <name>substrate</name>
    </ligand>
</feature>
<keyword evidence="6" id="KW-0479">Metal-binding</keyword>
<dbReference type="Pfam" id="PF01380">
    <property type="entry name" value="SIS"/>
    <property type="match status" value="1"/>
</dbReference>
<sequence length="323" mass="34468">MSQIFEKIEKAIDIEIESILHFRKNLDPASIQKGIELILKSKGKLIVTGVGKSGDVGKKISSTLCSTGTPSVFLHPADAAHGDAGIIAQGDVVIAIGKSGESEELLNLIPTIKNIGAGLIAMTANAESRLAKESDVVLLTPVLKEACPLELAPTSSTTIALILGDAIAMCLMEIKDFKREDFALYHPAGRLGKRLSLKIDDVMRKGSDLAKVGPTSTLEDVLTEITVKRQGATGVVDSSGRLSGIITDFDIRKKLKEGKLDSYIQAKDLMNSDPTVFLSGTNAYEVLQSMESRPNPISVAPIVDESKNLIGIVSIHDLLQKGL</sequence>
<evidence type="ECO:0000256" key="4">
    <source>
        <dbReference type="PIRNR" id="PIRNR004692"/>
    </source>
</evidence>
<feature type="domain" description="CBS" evidence="9">
    <location>
        <begin position="203"/>
        <end position="262"/>
    </location>
</feature>
<dbReference type="GO" id="GO:0005975">
    <property type="term" value="P:carbohydrate metabolic process"/>
    <property type="evidence" value="ECO:0007669"/>
    <property type="project" value="InterPro"/>
</dbReference>
<dbReference type="OrthoDB" id="9762536at2"/>
<feature type="binding site" evidence="5">
    <location>
        <position position="268"/>
    </location>
    <ligand>
        <name>substrate</name>
    </ligand>
</feature>
<dbReference type="FunFam" id="3.40.50.10490:FF:000011">
    <property type="entry name" value="Arabinose 5-phosphate isomerase"/>
    <property type="match status" value="1"/>
</dbReference>
<name>A0A2N0BC38_9LEPT</name>
<dbReference type="NCBIfam" id="TIGR00393">
    <property type="entry name" value="kpsF"/>
    <property type="match status" value="1"/>
</dbReference>